<accession>A0ABZ0PNP5</accession>
<evidence type="ECO:0000313" key="6">
    <source>
        <dbReference type="EMBL" id="WPB87358.1"/>
    </source>
</evidence>
<organism evidence="6 7">
    <name type="scientific">Sediminicoccus rosea</name>
    <dbReference type="NCBI Taxonomy" id="1225128"/>
    <lineage>
        <taxon>Bacteria</taxon>
        <taxon>Pseudomonadati</taxon>
        <taxon>Pseudomonadota</taxon>
        <taxon>Alphaproteobacteria</taxon>
        <taxon>Acetobacterales</taxon>
        <taxon>Roseomonadaceae</taxon>
        <taxon>Sediminicoccus</taxon>
    </lineage>
</organism>
<dbReference type="EMBL" id="CP137852">
    <property type="protein sequence ID" value="WPB87358.1"/>
    <property type="molecule type" value="Genomic_DNA"/>
</dbReference>
<keyword evidence="2" id="KW-0479">Metal-binding</keyword>
<dbReference type="SUPFAM" id="SSF47741">
    <property type="entry name" value="CO dehydrogenase ISP C-domain like"/>
    <property type="match status" value="1"/>
</dbReference>
<dbReference type="Pfam" id="PF00111">
    <property type="entry name" value="Fer2"/>
    <property type="match status" value="1"/>
</dbReference>
<dbReference type="CDD" id="cd00207">
    <property type="entry name" value="fer2"/>
    <property type="match status" value="1"/>
</dbReference>
<evidence type="ECO:0000256" key="2">
    <source>
        <dbReference type="ARBA" id="ARBA00022723"/>
    </source>
</evidence>
<dbReference type="InterPro" id="IPR036010">
    <property type="entry name" value="2Fe-2S_ferredoxin-like_sf"/>
</dbReference>
<proteinExistence type="predicted"/>
<dbReference type="PANTHER" id="PTHR44379:SF6">
    <property type="entry name" value="BLR6046 PROTEIN"/>
    <property type="match status" value="1"/>
</dbReference>
<name>A0ABZ0PNP5_9PROT</name>
<evidence type="ECO:0000256" key="4">
    <source>
        <dbReference type="ARBA" id="ARBA00023014"/>
    </source>
</evidence>
<evidence type="ECO:0000313" key="7">
    <source>
        <dbReference type="Proteomes" id="UP001305521"/>
    </source>
</evidence>
<sequence length="151" mass="15907">MIRFTLNGAAVAHPGGMSLLHALRGDFLLNGPRFGCGAEACGACHVLLEGRSVPACTLPVEAVAGRAVTTLEGLGTRAAPHPLQRAFLEEQAGQCGFCLSGIIVTAAAFLRENPTPDEEALRVALEGHLCRCGSHNRILRAILRAAREMRA</sequence>
<reference evidence="6 7" key="1">
    <citation type="submission" date="2023-11" db="EMBL/GenBank/DDBJ databases">
        <title>Arctic aerobic anoxygenic photoheterotroph Sediminicoccus rosea KRV36 adapts its photosynthesis to long days of polar summer.</title>
        <authorList>
            <person name="Tomasch J."/>
            <person name="Kopejtka K."/>
            <person name="Bily T."/>
            <person name="Gardiner A.T."/>
            <person name="Gardian Z."/>
            <person name="Shivaramu S."/>
            <person name="Koblizek M."/>
            <person name="Engelhardt F."/>
            <person name="Kaftan D."/>
        </authorList>
    </citation>
    <scope>NUCLEOTIDE SEQUENCE [LARGE SCALE GENOMIC DNA]</scope>
    <source>
        <strain evidence="6 7">R-30</strain>
    </source>
</reference>
<dbReference type="PROSITE" id="PS51085">
    <property type="entry name" value="2FE2S_FER_2"/>
    <property type="match status" value="1"/>
</dbReference>
<dbReference type="Pfam" id="PF01799">
    <property type="entry name" value="Fer2_2"/>
    <property type="match status" value="1"/>
</dbReference>
<dbReference type="Proteomes" id="UP001305521">
    <property type="component" value="Chromosome"/>
</dbReference>
<dbReference type="InterPro" id="IPR001041">
    <property type="entry name" value="2Fe-2S_ferredoxin-type"/>
</dbReference>
<dbReference type="InterPro" id="IPR051452">
    <property type="entry name" value="Diverse_Oxidoreductases"/>
</dbReference>
<keyword evidence="7" id="KW-1185">Reference proteome</keyword>
<dbReference type="Gene3D" id="3.10.20.30">
    <property type="match status" value="1"/>
</dbReference>
<protein>
    <submittedName>
        <fullName evidence="6">(2Fe-2S)-binding protein</fullName>
    </submittedName>
</protein>
<dbReference type="PANTHER" id="PTHR44379">
    <property type="entry name" value="OXIDOREDUCTASE WITH IRON-SULFUR SUBUNIT"/>
    <property type="match status" value="1"/>
</dbReference>
<dbReference type="InterPro" id="IPR012675">
    <property type="entry name" value="Beta-grasp_dom_sf"/>
</dbReference>
<dbReference type="SUPFAM" id="SSF54292">
    <property type="entry name" value="2Fe-2S ferredoxin-like"/>
    <property type="match status" value="1"/>
</dbReference>
<evidence type="ECO:0000256" key="3">
    <source>
        <dbReference type="ARBA" id="ARBA00023004"/>
    </source>
</evidence>
<gene>
    <name evidence="6" type="ORF">R9Z33_10845</name>
</gene>
<evidence type="ECO:0000256" key="1">
    <source>
        <dbReference type="ARBA" id="ARBA00022714"/>
    </source>
</evidence>
<evidence type="ECO:0000259" key="5">
    <source>
        <dbReference type="PROSITE" id="PS51085"/>
    </source>
</evidence>
<dbReference type="RefSeq" id="WP_318651311.1">
    <property type="nucleotide sequence ID" value="NZ_CP137852.1"/>
</dbReference>
<dbReference type="InterPro" id="IPR036884">
    <property type="entry name" value="2Fe-2S-bd_dom_sf"/>
</dbReference>
<dbReference type="InterPro" id="IPR002888">
    <property type="entry name" value="2Fe-2S-bd"/>
</dbReference>
<keyword evidence="1" id="KW-0001">2Fe-2S</keyword>
<keyword evidence="4" id="KW-0411">Iron-sulfur</keyword>
<keyword evidence="3" id="KW-0408">Iron</keyword>
<dbReference type="Gene3D" id="1.10.150.120">
    <property type="entry name" value="[2Fe-2S]-binding domain"/>
    <property type="match status" value="1"/>
</dbReference>
<feature type="domain" description="2Fe-2S ferredoxin-type" evidence="5">
    <location>
        <begin position="1"/>
        <end position="74"/>
    </location>
</feature>